<dbReference type="InterPro" id="IPR017937">
    <property type="entry name" value="Thioredoxin_CS"/>
</dbReference>
<feature type="domain" description="Thioredoxin" evidence="9">
    <location>
        <begin position="399"/>
        <end position="548"/>
    </location>
</feature>
<feature type="signal peptide" evidence="7">
    <location>
        <begin position="1"/>
        <end position="19"/>
    </location>
</feature>
<evidence type="ECO:0000256" key="2">
    <source>
        <dbReference type="ARBA" id="ARBA00020920"/>
    </source>
</evidence>
<dbReference type="CDD" id="cd06257">
    <property type="entry name" value="DnaJ"/>
    <property type="match status" value="1"/>
</dbReference>
<dbReference type="PROSITE" id="PS50076">
    <property type="entry name" value="DNAJ_2"/>
    <property type="match status" value="1"/>
</dbReference>
<dbReference type="PANTHER" id="PTHR44340">
    <property type="entry name" value="DNAJ HOMOLOG SUBFAMILY C MEMBER 10"/>
    <property type="match status" value="1"/>
</dbReference>
<dbReference type="FunFam" id="1.10.287.110:FF:000029">
    <property type="entry name" value="DnaJ homolog subfamily C member 10"/>
    <property type="match status" value="1"/>
</dbReference>
<proteinExistence type="predicted"/>
<feature type="chain" id="PRO_5041953145" description="DnaJ homolog subfamily C member 10" evidence="7">
    <location>
        <begin position="20"/>
        <end position="788"/>
    </location>
</feature>
<dbReference type="GO" id="GO:0036498">
    <property type="term" value="P:IRE1-mediated unfolded protein response"/>
    <property type="evidence" value="ECO:0007669"/>
    <property type="project" value="TreeGrafter"/>
</dbReference>
<dbReference type="InterPro" id="IPR052460">
    <property type="entry name" value="ER_disulfide_reductase"/>
</dbReference>
<evidence type="ECO:0000313" key="11">
    <source>
        <dbReference type="Proteomes" id="UP001201812"/>
    </source>
</evidence>
<dbReference type="AlphaFoldDB" id="A0AAD4R7D5"/>
<evidence type="ECO:0000256" key="6">
    <source>
        <dbReference type="ARBA" id="ARBA00035043"/>
    </source>
</evidence>
<dbReference type="Pfam" id="PF00085">
    <property type="entry name" value="Thioredoxin"/>
    <property type="match status" value="4"/>
</dbReference>
<protein>
    <recommendedName>
        <fullName evidence="2">DnaJ homolog subfamily C member 10</fullName>
    </recommendedName>
    <alternativeName>
        <fullName evidence="3">DnaJ homolog subfamily C member 16</fullName>
    </alternativeName>
    <alternativeName>
        <fullName evidence="6">Endoplasmic reticulum DNA J domain-containing protein 8</fullName>
    </alternativeName>
</protein>
<dbReference type="Gene3D" id="1.10.287.110">
    <property type="entry name" value="DnaJ domain"/>
    <property type="match status" value="1"/>
</dbReference>
<accession>A0AAD4R7D5</accession>
<gene>
    <name evidence="10" type="ORF">DdX_00567</name>
</gene>
<dbReference type="SMART" id="SM00271">
    <property type="entry name" value="DnaJ"/>
    <property type="match status" value="1"/>
</dbReference>
<evidence type="ECO:0000256" key="3">
    <source>
        <dbReference type="ARBA" id="ARBA00020921"/>
    </source>
</evidence>
<feature type="domain" description="Thioredoxin" evidence="9">
    <location>
        <begin position="621"/>
        <end position="778"/>
    </location>
</feature>
<comment type="function">
    <text evidence="5">Plays an important role in regulating the size of autophagosomes during the formation process.</text>
</comment>
<dbReference type="InterPro" id="IPR013766">
    <property type="entry name" value="Thioredoxin_domain"/>
</dbReference>
<dbReference type="InterPro" id="IPR018253">
    <property type="entry name" value="DnaJ_domain_CS"/>
</dbReference>
<dbReference type="GO" id="GO:0006914">
    <property type="term" value="P:autophagy"/>
    <property type="evidence" value="ECO:0007669"/>
    <property type="project" value="UniProtKB-KW"/>
</dbReference>
<evidence type="ECO:0000256" key="5">
    <source>
        <dbReference type="ARBA" id="ARBA00035002"/>
    </source>
</evidence>
<dbReference type="PROSITE" id="PS51352">
    <property type="entry name" value="THIOREDOXIN_2"/>
    <property type="match status" value="3"/>
</dbReference>
<dbReference type="PROSITE" id="PS00636">
    <property type="entry name" value="DNAJ_1"/>
    <property type="match status" value="1"/>
</dbReference>
<evidence type="ECO:0000256" key="4">
    <source>
        <dbReference type="ARBA" id="ARBA00023006"/>
    </source>
</evidence>
<dbReference type="Gene3D" id="3.40.30.10">
    <property type="entry name" value="Glutaredoxin"/>
    <property type="match status" value="6"/>
</dbReference>
<keyword evidence="7" id="KW-0732">Signal</keyword>
<keyword evidence="11" id="KW-1185">Reference proteome</keyword>
<dbReference type="InterPro" id="IPR036249">
    <property type="entry name" value="Thioredoxin-like_sf"/>
</dbReference>
<dbReference type="GO" id="GO:0016671">
    <property type="term" value="F:oxidoreductase activity, acting on a sulfur group of donors, disulfide as acceptor"/>
    <property type="evidence" value="ECO:0007669"/>
    <property type="project" value="TreeGrafter"/>
</dbReference>
<dbReference type="GO" id="GO:0005788">
    <property type="term" value="C:endoplasmic reticulum lumen"/>
    <property type="evidence" value="ECO:0007669"/>
    <property type="project" value="TreeGrafter"/>
</dbReference>
<dbReference type="SUPFAM" id="SSF46565">
    <property type="entry name" value="Chaperone J-domain"/>
    <property type="match status" value="1"/>
</dbReference>
<reference evidence="10" key="1">
    <citation type="submission" date="2022-01" db="EMBL/GenBank/DDBJ databases">
        <title>Genome Sequence Resource for Two Populations of Ditylenchus destructor, the Migratory Endoparasitic Phytonematode.</title>
        <authorList>
            <person name="Zhang H."/>
            <person name="Lin R."/>
            <person name="Xie B."/>
        </authorList>
    </citation>
    <scope>NUCLEOTIDE SEQUENCE</scope>
    <source>
        <strain evidence="10">BazhouSP</strain>
    </source>
</reference>
<dbReference type="InterPro" id="IPR001623">
    <property type="entry name" value="DnaJ_domain"/>
</dbReference>
<dbReference type="SUPFAM" id="SSF52833">
    <property type="entry name" value="Thioredoxin-like"/>
    <property type="match status" value="4"/>
</dbReference>
<evidence type="ECO:0000259" key="9">
    <source>
        <dbReference type="PROSITE" id="PS51352"/>
    </source>
</evidence>
<dbReference type="PANTHER" id="PTHR44340:SF1">
    <property type="entry name" value="DNAJ HOMOLOG SUBFAMILY C MEMBER 10"/>
    <property type="match status" value="1"/>
</dbReference>
<dbReference type="EMBL" id="JAKKPZ010000001">
    <property type="protein sequence ID" value="KAI1728389.1"/>
    <property type="molecule type" value="Genomic_DNA"/>
</dbReference>
<dbReference type="GO" id="GO:0005789">
    <property type="term" value="C:endoplasmic reticulum membrane"/>
    <property type="evidence" value="ECO:0007669"/>
    <property type="project" value="UniProtKB-SubCell"/>
</dbReference>
<name>A0AAD4R7D5_9BILA</name>
<dbReference type="GO" id="GO:0051787">
    <property type="term" value="F:misfolded protein binding"/>
    <property type="evidence" value="ECO:0007669"/>
    <property type="project" value="TreeGrafter"/>
</dbReference>
<sequence length="788" mass="90630">MQILFYFVFLLCYCVFNLGQSESQENFYDILGVSNDADVRTIRKAFKKLAILKHPDKNPDDPNAHSSFVRINRAYEVLKDEELRKKYDEHGEAGLADDFNANSKYQSWQFYRDNFGIYDEDHEIVTLSRTDFQEEVTDSGELWFINFYSTYCSHCHVLAPTWREFAREMDGIVRIGAVNCAEDPVLCQSQNVVGYPSLVVYPQHIFYQGPREVESLVQFISSRMTTPIYRFSSKSDIQELVDQTTLPFVVEYCTDTNEFGNCMSDLDRRKAASMLAEIAHFAYIDCFESKSLCSEFREEGFAYYPAKAFEKLSEKDITFSDLKELYSEVLNQIPDLRSIDAQALNDMINGRDNAKTSDVVVLFFANKGDNVPEHKKLQFLFNIPFYVANCAELKNECAQMHFSALPRVVLFRSSGRKGFDVHYGNKLNVREVSKFLWKSLSSSLISLTEKKYSEMFMNLDDIIVIDYFASWCPPCLRLISELRKLPKQVNGKNLRVATIDCVVHKSICQDVQVKSYPTSILYHDGASFRSVGFHQSDQIIEFIEESLNPSVQELTPDIFDKEVTNRPQGKVYVVDFYLSWCGPCQQLAPEFRKLARHFRNINASVSFGMVDCEANRPLCVENGIRGYPAIRLFDASGNPSPIDYPANWWRDHKSMQHWVNENLPSLVQKLGDNFYQVVLTSPQPYLVDFFAPWCGHCTHFAPIFEEVAKELEGEVKLAKMDCDRFPYICQSANVQAYPSVRFYSGVDKGATRQGPIGIHVHPEPNAEKLVRIIRDILTRNAKQIHEEL</sequence>
<feature type="domain" description="Thioredoxin" evidence="9">
    <location>
        <begin position="90"/>
        <end position="225"/>
    </location>
</feature>
<dbReference type="PRINTS" id="PR00625">
    <property type="entry name" value="JDOMAIN"/>
</dbReference>
<organism evidence="10 11">
    <name type="scientific">Ditylenchus destructor</name>
    <dbReference type="NCBI Taxonomy" id="166010"/>
    <lineage>
        <taxon>Eukaryota</taxon>
        <taxon>Metazoa</taxon>
        <taxon>Ecdysozoa</taxon>
        <taxon>Nematoda</taxon>
        <taxon>Chromadorea</taxon>
        <taxon>Rhabditida</taxon>
        <taxon>Tylenchina</taxon>
        <taxon>Tylenchomorpha</taxon>
        <taxon>Sphaerularioidea</taxon>
        <taxon>Anguinidae</taxon>
        <taxon>Anguininae</taxon>
        <taxon>Ditylenchus</taxon>
    </lineage>
</organism>
<evidence type="ECO:0000256" key="7">
    <source>
        <dbReference type="SAM" id="SignalP"/>
    </source>
</evidence>
<comment type="caution">
    <text evidence="10">The sequence shown here is derived from an EMBL/GenBank/DDBJ whole genome shotgun (WGS) entry which is preliminary data.</text>
</comment>
<dbReference type="InterPro" id="IPR036869">
    <property type="entry name" value="J_dom_sf"/>
</dbReference>
<evidence type="ECO:0000256" key="1">
    <source>
        <dbReference type="ARBA" id="ARBA00004163"/>
    </source>
</evidence>
<dbReference type="Proteomes" id="UP001201812">
    <property type="component" value="Unassembled WGS sequence"/>
</dbReference>
<evidence type="ECO:0000313" key="10">
    <source>
        <dbReference type="EMBL" id="KAI1728389.1"/>
    </source>
</evidence>
<dbReference type="PROSITE" id="PS00194">
    <property type="entry name" value="THIOREDOXIN_1"/>
    <property type="match status" value="2"/>
</dbReference>
<feature type="domain" description="J" evidence="8">
    <location>
        <begin position="26"/>
        <end position="91"/>
    </location>
</feature>
<comment type="subcellular location">
    <subcellularLocation>
        <location evidence="1">Endoplasmic reticulum membrane</location>
        <topology evidence="1">Single-pass type IV membrane protein</topology>
    </subcellularLocation>
</comment>
<dbReference type="GO" id="GO:0015035">
    <property type="term" value="F:protein-disulfide reductase activity"/>
    <property type="evidence" value="ECO:0007669"/>
    <property type="project" value="TreeGrafter"/>
</dbReference>
<keyword evidence="4" id="KW-0072">Autophagy</keyword>
<dbReference type="Pfam" id="PF00226">
    <property type="entry name" value="DnaJ"/>
    <property type="match status" value="1"/>
</dbReference>
<evidence type="ECO:0000259" key="8">
    <source>
        <dbReference type="PROSITE" id="PS50076"/>
    </source>
</evidence>